<dbReference type="Proteomes" id="UP001431783">
    <property type="component" value="Unassembled WGS sequence"/>
</dbReference>
<gene>
    <name evidence="1" type="ORF">WA026_022207</name>
</gene>
<organism evidence="1 2">
    <name type="scientific">Henosepilachna vigintioctopunctata</name>
    <dbReference type="NCBI Taxonomy" id="420089"/>
    <lineage>
        <taxon>Eukaryota</taxon>
        <taxon>Metazoa</taxon>
        <taxon>Ecdysozoa</taxon>
        <taxon>Arthropoda</taxon>
        <taxon>Hexapoda</taxon>
        <taxon>Insecta</taxon>
        <taxon>Pterygota</taxon>
        <taxon>Neoptera</taxon>
        <taxon>Endopterygota</taxon>
        <taxon>Coleoptera</taxon>
        <taxon>Polyphaga</taxon>
        <taxon>Cucujiformia</taxon>
        <taxon>Coccinelloidea</taxon>
        <taxon>Coccinellidae</taxon>
        <taxon>Epilachninae</taxon>
        <taxon>Epilachnini</taxon>
        <taxon>Henosepilachna</taxon>
    </lineage>
</organism>
<dbReference type="EMBL" id="JARQZJ010000078">
    <property type="protein sequence ID" value="KAK9882579.1"/>
    <property type="molecule type" value="Genomic_DNA"/>
</dbReference>
<protein>
    <submittedName>
        <fullName evidence="1">Uncharacterized protein</fullName>
    </submittedName>
</protein>
<proteinExistence type="predicted"/>
<dbReference type="AlphaFoldDB" id="A0AAW1UP44"/>
<comment type="caution">
    <text evidence="1">The sequence shown here is derived from an EMBL/GenBank/DDBJ whole genome shotgun (WGS) entry which is preliminary data.</text>
</comment>
<sequence>MGFYQTIGKTYGRNTSILMKKLAKTCKRQASLRNRRIFFLRCRKERCTPKHIQHSVKNIRQILSGTFNAILSTKVENFIQQLYRRILSLEIKLTCDSISVTQMQLKQLKSKLYDDNIPNELVDSYVNLQE</sequence>
<evidence type="ECO:0000313" key="2">
    <source>
        <dbReference type="Proteomes" id="UP001431783"/>
    </source>
</evidence>
<keyword evidence="2" id="KW-1185">Reference proteome</keyword>
<reference evidence="1 2" key="1">
    <citation type="submission" date="2023-03" db="EMBL/GenBank/DDBJ databases">
        <title>Genome insight into feeding habits of ladybird beetles.</title>
        <authorList>
            <person name="Li H.-S."/>
            <person name="Huang Y.-H."/>
            <person name="Pang H."/>
        </authorList>
    </citation>
    <scope>NUCLEOTIDE SEQUENCE [LARGE SCALE GENOMIC DNA]</scope>
    <source>
        <strain evidence="1">SYSU_2023b</strain>
        <tissue evidence="1">Whole body</tissue>
    </source>
</reference>
<evidence type="ECO:0000313" key="1">
    <source>
        <dbReference type="EMBL" id="KAK9882579.1"/>
    </source>
</evidence>
<accession>A0AAW1UP44</accession>
<name>A0AAW1UP44_9CUCU</name>